<evidence type="ECO:0000313" key="7">
    <source>
        <dbReference type="EMBL" id="CAH3149247.1"/>
    </source>
</evidence>
<feature type="disulfide bond" evidence="3">
    <location>
        <begin position="257"/>
        <end position="266"/>
    </location>
</feature>
<dbReference type="PANTHER" id="PTHR24543">
    <property type="entry name" value="MULTICOPPER OXIDASE-RELATED"/>
    <property type="match status" value="1"/>
</dbReference>
<dbReference type="Gene3D" id="2.60.120.260">
    <property type="entry name" value="Galactose-binding domain-like"/>
    <property type="match status" value="1"/>
</dbReference>
<dbReference type="SUPFAM" id="SSF57196">
    <property type="entry name" value="EGF/Laminin"/>
    <property type="match status" value="1"/>
</dbReference>
<accession>A0ABN8PVT0</accession>
<gene>
    <name evidence="7" type="ORF">PLOB_00047016</name>
</gene>
<dbReference type="InterPro" id="IPR000421">
    <property type="entry name" value="FA58C"/>
</dbReference>
<dbReference type="InterPro" id="IPR000742">
    <property type="entry name" value="EGF"/>
</dbReference>
<dbReference type="PROSITE" id="PS50022">
    <property type="entry name" value="FA58C_3"/>
    <property type="match status" value="1"/>
</dbReference>
<keyword evidence="3" id="KW-0245">EGF-like domain</keyword>
<dbReference type="Gene3D" id="2.10.25.10">
    <property type="entry name" value="Laminin"/>
    <property type="match status" value="1"/>
</dbReference>
<dbReference type="Proteomes" id="UP001159405">
    <property type="component" value="Unassembled WGS sequence"/>
</dbReference>
<organism evidence="7 8">
    <name type="scientific">Porites lobata</name>
    <dbReference type="NCBI Taxonomy" id="104759"/>
    <lineage>
        <taxon>Eukaryota</taxon>
        <taxon>Metazoa</taxon>
        <taxon>Cnidaria</taxon>
        <taxon>Anthozoa</taxon>
        <taxon>Hexacorallia</taxon>
        <taxon>Scleractinia</taxon>
        <taxon>Fungiina</taxon>
        <taxon>Poritidae</taxon>
        <taxon>Porites</taxon>
    </lineage>
</organism>
<dbReference type="SMART" id="SM00181">
    <property type="entry name" value="EGF"/>
    <property type="match status" value="1"/>
</dbReference>
<sequence length="393" mass="43903">MKLLIFLQCCVLLCKLAAGNEELWDTLSTFELYTDAVASKGYGAIFGKHWIEGFKELSPEEDNFLTAVPTSLQPEREGCREAFGMENGKIADDQITASSEKEAYPAVNGRLHYTTPQGRPFGWQPKNSSCIEWLLVDLLLDNSTITGVATQGCSSRTSKSVLSVTKYELEFSNDSKAFYADHRLYAGNTDEDTVVYHTLDTPIKARYVRFQPKFWKNGICVRVELYGKITTACDSSPCLNGGTCFEDESGKEYMCKCSSGWKGDNCEKNMTECLHYQSLTNGNRKVSHGSSPLLCDNTLPHGWYRFQGNAGTKMPTSCVSDYRCSTHATGWLNGAHPSVEEGKVTKRVCFSWASNCCTWSINIEVLNCGDFFLYHFQGTPPEHPCHLRYCGTD</sequence>
<dbReference type="SUPFAM" id="SSF49785">
    <property type="entry name" value="Galactose-binding domain-like"/>
    <property type="match status" value="1"/>
</dbReference>
<dbReference type="Pfam" id="PF00008">
    <property type="entry name" value="EGF"/>
    <property type="match status" value="1"/>
</dbReference>
<evidence type="ECO:0000256" key="4">
    <source>
        <dbReference type="SAM" id="SignalP"/>
    </source>
</evidence>
<dbReference type="PROSITE" id="PS50026">
    <property type="entry name" value="EGF_3"/>
    <property type="match status" value="1"/>
</dbReference>
<evidence type="ECO:0000259" key="6">
    <source>
        <dbReference type="PROSITE" id="PS50026"/>
    </source>
</evidence>
<feature type="domain" description="F5/8 type C" evidence="5">
    <location>
        <begin position="79"/>
        <end position="228"/>
    </location>
</feature>
<dbReference type="CDD" id="cd00054">
    <property type="entry name" value="EGF_CA"/>
    <property type="match status" value="1"/>
</dbReference>
<evidence type="ECO:0000256" key="3">
    <source>
        <dbReference type="PROSITE-ProRule" id="PRU00076"/>
    </source>
</evidence>
<dbReference type="EMBL" id="CALNXK010000086">
    <property type="protein sequence ID" value="CAH3149247.1"/>
    <property type="molecule type" value="Genomic_DNA"/>
</dbReference>
<feature type="domain" description="EGF-like" evidence="6">
    <location>
        <begin position="229"/>
        <end position="267"/>
    </location>
</feature>
<feature type="chain" id="PRO_5046694656" description="EGF-like repeat and discoidin I-like domain-containing protein 3" evidence="4">
    <location>
        <begin position="20"/>
        <end position="393"/>
    </location>
</feature>
<protein>
    <recommendedName>
        <fullName evidence="9">EGF-like repeat and discoidin I-like domain-containing protein 3</fullName>
    </recommendedName>
</protein>
<keyword evidence="8" id="KW-1185">Reference proteome</keyword>
<evidence type="ECO:0000256" key="1">
    <source>
        <dbReference type="ARBA" id="ARBA00022729"/>
    </source>
</evidence>
<dbReference type="InterPro" id="IPR057774">
    <property type="entry name" value="D8C_UMOD/GP2/OIT3-like"/>
</dbReference>
<feature type="disulfide bond" evidence="3">
    <location>
        <begin position="238"/>
        <end position="255"/>
    </location>
</feature>
<evidence type="ECO:0000313" key="8">
    <source>
        <dbReference type="Proteomes" id="UP001159405"/>
    </source>
</evidence>
<dbReference type="Pfam" id="PF23283">
    <property type="entry name" value="D8C_UMOD"/>
    <property type="match status" value="1"/>
</dbReference>
<keyword evidence="1 4" id="KW-0732">Signal</keyword>
<dbReference type="PROSITE" id="PS00022">
    <property type="entry name" value="EGF_1"/>
    <property type="match status" value="1"/>
</dbReference>
<feature type="signal peptide" evidence="4">
    <location>
        <begin position="1"/>
        <end position="19"/>
    </location>
</feature>
<dbReference type="InterPro" id="IPR008979">
    <property type="entry name" value="Galactose-bd-like_sf"/>
</dbReference>
<keyword evidence="2 3" id="KW-1015">Disulfide bond</keyword>
<evidence type="ECO:0000259" key="5">
    <source>
        <dbReference type="PROSITE" id="PS50022"/>
    </source>
</evidence>
<comment type="caution">
    <text evidence="3">Lacks conserved residue(s) required for the propagation of feature annotation.</text>
</comment>
<evidence type="ECO:0008006" key="9">
    <source>
        <dbReference type="Google" id="ProtNLM"/>
    </source>
</evidence>
<dbReference type="SMART" id="SM00231">
    <property type="entry name" value="FA58C"/>
    <property type="match status" value="1"/>
</dbReference>
<dbReference type="PROSITE" id="PS01186">
    <property type="entry name" value="EGF_2"/>
    <property type="match status" value="1"/>
</dbReference>
<evidence type="ECO:0000256" key="2">
    <source>
        <dbReference type="ARBA" id="ARBA00023157"/>
    </source>
</evidence>
<reference evidence="7 8" key="1">
    <citation type="submission" date="2022-05" db="EMBL/GenBank/DDBJ databases">
        <authorList>
            <consortium name="Genoscope - CEA"/>
            <person name="William W."/>
        </authorList>
    </citation>
    <scope>NUCLEOTIDE SEQUENCE [LARGE SCALE GENOMIC DNA]</scope>
</reference>
<comment type="caution">
    <text evidence="7">The sequence shown here is derived from an EMBL/GenBank/DDBJ whole genome shotgun (WGS) entry which is preliminary data.</text>
</comment>
<proteinExistence type="predicted"/>
<dbReference type="CDD" id="cd00057">
    <property type="entry name" value="FA58C"/>
    <property type="match status" value="1"/>
</dbReference>
<name>A0ABN8PVT0_9CNID</name>
<dbReference type="Pfam" id="PF00754">
    <property type="entry name" value="F5_F8_type_C"/>
    <property type="match status" value="1"/>
</dbReference>